<feature type="domain" description="Outer membrane protein beta-barrel" evidence="5">
    <location>
        <begin position="380"/>
        <end position="782"/>
    </location>
</feature>
<keyword evidence="6" id="KW-0675">Receptor</keyword>
<dbReference type="Pfam" id="PF14905">
    <property type="entry name" value="OMP_b-brl_3"/>
    <property type="match status" value="1"/>
</dbReference>
<accession>A0A1H5JWQ3</accession>
<dbReference type="SUPFAM" id="SSF49452">
    <property type="entry name" value="Starch-binding domain-like"/>
    <property type="match status" value="1"/>
</dbReference>
<evidence type="ECO:0000256" key="1">
    <source>
        <dbReference type="ARBA" id="ARBA00004442"/>
    </source>
</evidence>
<dbReference type="AlphaFoldDB" id="A0A1H5JWQ3"/>
<feature type="domain" description="TonB-dependent receptor plug" evidence="4">
    <location>
        <begin position="147"/>
        <end position="224"/>
    </location>
</feature>
<dbReference type="InterPro" id="IPR013784">
    <property type="entry name" value="Carb-bd-like_fold"/>
</dbReference>
<keyword evidence="7" id="KW-1185">Reference proteome</keyword>
<dbReference type="STRING" id="390640.SAMN04488034_101889"/>
<name>A0A1H5JWQ3_9FLAO</name>
<sequence>MKLYRNFLFGVASLISPFLWSQEGSLSGSLQDQEQETIPFATVAVMKLPDSTVVTGTTTEMDGTFKMDTPQKGEYLLRFSAIGFKATFTEPFRVSATTYKKNFGTVIMETAVTSLDEVMIKTWRPRVKVENGKMIMRVQGTAVAAGSTAYEMLSRAPGVSVNQNGDFSINGKQGVAVMIDGRMSYLSPAELQAMLNGMPAENIEEIEVINNPSAKYDAEGAAGILNIKLKKNTLTGFTASIYSGVEMRHQTLFNGGLNLGYKSGNWNSFANLDLSERGVFRDQYSIRTFPGTVEYTMYEQTGLQERKDFIPTVQLGTDYEINENNSIGVMANIMYRDRRMDWNTNSILGNPGEDYLTIAAQNNLDQTYRNAQFNVHYTGKLDTLGTTISANVDFARLNTEDFSDFTNRYDYSQTAEQNTQFLNSQSFSDFDIYAANIDFVKPLSDRSSFEVGVKTSKVVSKSRLEFYELQEGSNVYDPERSDSFKYTEEIYAAYVNYSNRLSNTWNVQVGLRAEQTVGEGNSARLDKVGSRDYLEIFPNIMLEQNVSDNYKLNYSFSKRISRPNYSYFNPVAFYLDPYSYVVGNPDLRAEITTSYKVSQTFFKKFNLLLSYDHVKDFSAEVPSTNNETGETNFTTRNLDNSRSYTATLVAPVELASFWNTNNNLVLNQQYFDLTLNEQKVSNDNFFYLFQTNHQINLPWDISLELNGSFQGPVAYGVYNIDEQWWLDAGLKKSFLNDRLNVTVSATDVFEGKRMDINAAFLGNTIYINQYFDERAISVNLRYRLSRSKSKAKARSTNLEELERAGG</sequence>
<comment type="subcellular location">
    <subcellularLocation>
        <location evidence="1">Cell outer membrane</location>
    </subcellularLocation>
</comment>
<dbReference type="OrthoDB" id="8764943at2"/>
<dbReference type="PANTHER" id="PTHR40980:SF4">
    <property type="entry name" value="TONB-DEPENDENT RECEPTOR-LIKE BETA-BARREL DOMAIN-CONTAINING PROTEIN"/>
    <property type="match status" value="1"/>
</dbReference>
<dbReference type="InterPro" id="IPR037066">
    <property type="entry name" value="Plug_dom_sf"/>
</dbReference>
<reference evidence="6 7" key="1">
    <citation type="submission" date="2016-10" db="EMBL/GenBank/DDBJ databases">
        <authorList>
            <person name="de Groot N.N."/>
        </authorList>
    </citation>
    <scope>NUCLEOTIDE SEQUENCE [LARGE SCALE GENOMIC DNA]</scope>
    <source>
        <strain evidence="6 7">DSM 23553</strain>
    </source>
</reference>
<dbReference type="Gene3D" id="2.170.130.10">
    <property type="entry name" value="TonB-dependent receptor, plug domain"/>
    <property type="match status" value="1"/>
</dbReference>
<dbReference type="RefSeq" id="WP_093112079.1">
    <property type="nucleotide sequence ID" value="NZ_FNGG01000001.1"/>
</dbReference>
<dbReference type="InterPro" id="IPR041700">
    <property type="entry name" value="OMP_b-brl_3"/>
</dbReference>
<evidence type="ECO:0000256" key="3">
    <source>
        <dbReference type="ARBA" id="ARBA00023237"/>
    </source>
</evidence>
<evidence type="ECO:0000259" key="5">
    <source>
        <dbReference type="Pfam" id="PF14905"/>
    </source>
</evidence>
<evidence type="ECO:0000256" key="2">
    <source>
        <dbReference type="ARBA" id="ARBA00023136"/>
    </source>
</evidence>
<evidence type="ECO:0000259" key="4">
    <source>
        <dbReference type="Pfam" id="PF07715"/>
    </source>
</evidence>
<dbReference type="Gene3D" id="2.60.40.1120">
    <property type="entry name" value="Carboxypeptidase-like, regulatory domain"/>
    <property type="match status" value="1"/>
</dbReference>
<evidence type="ECO:0000313" key="6">
    <source>
        <dbReference type="EMBL" id="SEE56969.1"/>
    </source>
</evidence>
<dbReference type="InterPro" id="IPR012910">
    <property type="entry name" value="Plug_dom"/>
</dbReference>
<dbReference type="Pfam" id="PF13715">
    <property type="entry name" value="CarbopepD_reg_2"/>
    <property type="match status" value="1"/>
</dbReference>
<gene>
    <name evidence="6" type="ORF">SAMN04488034_101889</name>
</gene>
<dbReference type="SUPFAM" id="SSF56935">
    <property type="entry name" value="Porins"/>
    <property type="match status" value="1"/>
</dbReference>
<keyword evidence="2" id="KW-0472">Membrane</keyword>
<protein>
    <submittedName>
        <fullName evidence="6">Outer membrane receptor proteins, mostly Fe transport</fullName>
    </submittedName>
</protein>
<dbReference type="Pfam" id="PF07715">
    <property type="entry name" value="Plug"/>
    <property type="match status" value="1"/>
</dbReference>
<organism evidence="6 7">
    <name type="scientific">Salinimicrobium catena</name>
    <dbReference type="NCBI Taxonomy" id="390640"/>
    <lineage>
        <taxon>Bacteria</taxon>
        <taxon>Pseudomonadati</taxon>
        <taxon>Bacteroidota</taxon>
        <taxon>Flavobacteriia</taxon>
        <taxon>Flavobacteriales</taxon>
        <taxon>Flavobacteriaceae</taxon>
        <taxon>Salinimicrobium</taxon>
    </lineage>
</organism>
<dbReference type="GO" id="GO:0030246">
    <property type="term" value="F:carbohydrate binding"/>
    <property type="evidence" value="ECO:0007669"/>
    <property type="project" value="InterPro"/>
</dbReference>
<dbReference type="Proteomes" id="UP000199448">
    <property type="component" value="Unassembled WGS sequence"/>
</dbReference>
<dbReference type="InterPro" id="IPR036942">
    <property type="entry name" value="Beta-barrel_TonB_sf"/>
</dbReference>
<dbReference type="GO" id="GO:0009279">
    <property type="term" value="C:cell outer membrane"/>
    <property type="evidence" value="ECO:0007669"/>
    <property type="project" value="UniProtKB-SubCell"/>
</dbReference>
<keyword evidence="3" id="KW-0998">Cell outer membrane</keyword>
<dbReference type="EMBL" id="FNUG01000001">
    <property type="protein sequence ID" value="SEE56969.1"/>
    <property type="molecule type" value="Genomic_DNA"/>
</dbReference>
<evidence type="ECO:0000313" key="7">
    <source>
        <dbReference type="Proteomes" id="UP000199448"/>
    </source>
</evidence>
<proteinExistence type="predicted"/>
<dbReference type="PANTHER" id="PTHR40980">
    <property type="entry name" value="PLUG DOMAIN-CONTAINING PROTEIN"/>
    <property type="match status" value="1"/>
</dbReference>
<dbReference type="Gene3D" id="2.40.170.20">
    <property type="entry name" value="TonB-dependent receptor, beta-barrel domain"/>
    <property type="match status" value="1"/>
</dbReference>